<dbReference type="AlphaFoldDB" id="A0A0F9RFU1"/>
<name>A0A0F9RFU1_9ZZZZ</name>
<dbReference type="EMBL" id="LAZR01001217">
    <property type="protein sequence ID" value="KKN48502.1"/>
    <property type="molecule type" value="Genomic_DNA"/>
</dbReference>
<gene>
    <name evidence="1" type="ORF">LCGC14_0651950</name>
</gene>
<protein>
    <submittedName>
        <fullName evidence="1">Uncharacterized protein</fullName>
    </submittedName>
</protein>
<accession>A0A0F9RFU1</accession>
<comment type="caution">
    <text evidence="1">The sequence shown here is derived from an EMBL/GenBank/DDBJ whole genome shotgun (WGS) entry which is preliminary data.</text>
</comment>
<organism evidence="1">
    <name type="scientific">marine sediment metagenome</name>
    <dbReference type="NCBI Taxonomy" id="412755"/>
    <lineage>
        <taxon>unclassified sequences</taxon>
        <taxon>metagenomes</taxon>
        <taxon>ecological metagenomes</taxon>
    </lineage>
</organism>
<reference evidence="1" key="1">
    <citation type="journal article" date="2015" name="Nature">
        <title>Complex archaea that bridge the gap between prokaryotes and eukaryotes.</title>
        <authorList>
            <person name="Spang A."/>
            <person name="Saw J.H."/>
            <person name="Jorgensen S.L."/>
            <person name="Zaremba-Niedzwiedzka K."/>
            <person name="Martijn J."/>
            <person name="Lind A.E."/>
            <person name="van Eijk R."/>
            <person name="Schleper C."/>
            <person name="Guy L."/>
            <person name="Ettema T.J."/>
        </authorList>
    </citation>
    <scope>NUCLEOTIDE SEQUENCE</scope>
</reference>
<evidence type="ECO:0000313" key="1">
    <source>
        <dbReference type="EMBL" id="KKN48502.1"/>
    </source>
</evidence>
<proteinExistence type="predicted"/>
<sequence>MVKGTSLIGLAGTLILTGVALKTLEQIDTTTKRKKRNPNKFKVPNIKLVRNYGKVTKL</sequence>